<keyword evidence="5" id="KW-1133">Transmembrane helix</keyword>
<keyword evidence="9" id="KW-1185">Reference proteome</keyword>
<reference evidence="9" key="1">
    <citation type="submission" date="2021-11" db="EMBL/GenBank/DDBJ databases">
        <title>Cultivation dependent microbiological survey of springs from the worlds oldest radium mine currently devoted to the extraction of radon-saturated water.</title>
        <authorList>
            <person name="Kapinusova G."/>
            <person name="Smrhova T."/>
            <person name="Strejcek M."/>
            <person name="Suman J."/>
            <person name="Jani K."/>
            <person name="Pajer P."/>
            <person name="Uhlik O."/>
        </authorList>
    </citation>
    <scope>NUCLEOTIDE SEQUENCE [LARGE SCALE GENOMIC DNA]</scope>
    <source>
        <strain evidence="9">J379</strain>
    </source>
</reference>
<dbReference type="EMBL" id="CP088295">
    <property type="protein sequence ID" value="UUY01624.1"/>
    <property type="molecule type" value="Genomic_DNA"/>
</dbReference>
<feature type="domain" description="Phosphatidic acid phosphatase type 2/haloperoxidase" evidence="7">
    <location>
        <begin position="58"/>
        <end position="171"/>
    </location>
</feature>
<comment type="subcellular location">
    <subcellularLocation>
        <location evidence="1">Cell membrane</location>
        <topology evidence="1">Multi-pass membrane protein</topology>
    </subcellularLocation>
</comment>
<dbReference type="InterPro" id="IPR000326">
    <property type="entry name" value="PAP2/HPO"/>
</dbReference>
<dbReference type="InterPro" id="IPR036938">
    <property type="entry name" value="PAP2/HPO_sf"/>
</dbReference>
<dbReference type="SMART" id="SM00014">
    <property type="entry name" value="acidPPc"/>
    <property type="match status" value="1"/>
</dbReference>
<keyword evidence="4" id="KW-0378">Hydrolase</keyword>
<dbReference type="PANTHER" id="PTHR14969">
    <property type="entry name" value="SPHINGOSINE-1-PHOSPHATE PHOSPHOHYDROLASE"/>
    <property type="match status" value="1"/>
</dbReference>
<dbReference type="SUPFAM" id="SSF48317">
    <property type="entry name" value="Acid phosphatase/Vanadium-dependent haloperoxidase"/>
    <property type="match status" value="1"/>
</dbReference>
<keyword evidence="2" id="KW-1003">Cell membrane</keyword>
<evidence type="ECO:0000313" key="9">
    <source>
        <dbReference type="Proteomes" id="UP001058860"/>
    </source>
</evidence>
<keyword evidence="6" id="KW-0472">Membrane</keyword>
<name>A0ABY5PAD0_9ACTN</name>
<evidence type="ECO:0000256" key="5">
    <source>
        <dbReference type="ARBA" id="ARBA00022989"/>
    </source>
</evidence>
<evidence type="ECO:0000256" key="4">
    <source>
        <dbReference type="ARBA" id="ARBA00022801"/>
    </source>
</evidence>
<dbReference type="PANTHER" id="PTHR14969:SF62">
    <property type="entry name" value="DECAPRENYLPHOSPHORYL-5-PHOSPHORIBOSE PHOSPHATASE RV3807C-RELATED"/>
    <property type="match status" value="1"/>
</dbReference>
<dbReference type="Pfam" id="PF01569">
    <property type="entry name" value="PAP2"/>
    <property type="match status" value="1"/>
</dbReference>
<keyword evidence="3" id="KW-0812">Transmembrane</keyword>
<evidence type="ECO:0000256" key="6">
    <source>
        <dbReference type="ARBA" id="ARBA00023136"/>
    </source>
</evidence>
<evidence type="ECO:0000256" key="2">
    <source>
        <dbReference type="ARBA" id="ARBA00022475"/>
    </source>
</evidence>
<protein>
    <submittedName>
        <fullName evidence="8">Phosphatase PAP2 family protein</fullName>
    </submittedName>
</protein>
<dbReference type="Proteomes" id="UP001058860">
    <property type="component" value="Chromosome"/>
</dbReference>
<evidence type="ECO:0000256" key="1">
    <source>
        <dbReference type="ARBA" id="ARBA00004651"/>
    </source>
</evidence>
<proteinExistence type="predicted"/>
<evidence type="ECO:0000259" key="7">
    <source>
        <dbReference type="SMART" id="SM00014"/>
    </source>
</evidence>
<sequence>MSWRRQLHRADVWLFAEVARLHTPFWDRELRHLSRSADHGRLWMGVAAVLALAGRRDAARDGMLALALASAVTNALLKPLGGRRRPDRDAHDVPAARHVRMPSSTSFPSGHSASAIAFSTAAAHGLPPRAGLAVRALGWLVAFTRVHVGVHYPGDVLAGSAAGWCAARLVLRRR</sequence>
<organism evidence="8 9">
    <name type="scientific">Svornostia abyssi</name>
    <dbReference type="NCBI Taxonomy" id="2898438"/>
    <lineage>
        <taxon>Bacteria</taxon>
        <taxon>Bacillati</taxon>
        <taxon>Actinomycetota</taxon>
        <taxon>Thermoleophilia</taxon>
        <taxon>Solirubrobacterales</taxon>
        <taxon>Baekduiaceae</taxon>
        <taxon>Svornostia</taxon>
    </lineage>
</organism>
<dbReference type="RefSeq" id="WP_353862177.1">
    <property type="nucleotide sequence ID" value="NZ_CP088295.1"/>
</dbReference>
<dbReference type="Gene3D" id="1.20.144.10">
    <property type="entry name" value="Phosphatidic acid phosphatase type 2/haloperoxidase"/>
    <property type="match status" value="1"/>
</dbReference>
<gene>
    <name evidence="8" type="ORF">LRS13_12865</name>
</gene>
<evidence type="ECO:0000313" key="8">
    <source>
        <dbReference type="EMBL" id="UUY01624.1"/>
    </source>
</evidence>
<accession>A0ABY5PAD0</accession>
<evidence type="ECO:0000256" key="3">
    <source>
        <dbReference type="ARBA" id="ARBA00022692"/>
    </source>
</evidence>